<dbReference type="VEuPathDB" id="VectorBase:ISCI013824"/>
<dbReference type="VEuPathDB" id="VectorBase:ISCW013824"/>
<dbReference type="EMBL" id="DS958293">
    <property type="protein sequence ID" value="EEC19274.1"/>
    <property type="molecule type" value="Genomic_DNA"/>
</dbReference>
<keyword evidence="1" id="KW-0812">Transmembrane</keyword>
<dbReference type="EMBL" id="ABJB010580033">
    <property type="status" value="NOT_ANNOTATED_CDS"/>
    <property type="molecule type" value="Genomic_DNA"/>
</dbReference>
<evidence type="ECO:0000313" key="3">
    <source>
        <dbReference type="EnsemblMetazoa" id="ISCW013824-PA"/>
    </source>
</evidence>
<dbReference type="HOGENOM" id="CLU_1645613_0_0_1"/>
<protein>
    <submittedName>
        <fullName evidence="2 3">Uncharacterized protein</fullName>
    </submittedName>
</protein>
<proteinExistence type="predicted"/>
<gene>
    <name evidence="2" type="ORF">IscW_ISCW013824</name>
</gene>
<dbReference type="InParanoid" id="B7QKA2"/>
<accession>B7QKA2</accession>
<dbReference type="EnsemblMetazoa" id="ISCW013824-RA">
    <property type="protein sequence ID" value="ISCW013824-PA"/>
    <property type="gene ID" value="ISCW013824"/>
</dbReference>
<feature type="transmembrane region" description="Helical" evidence="1">
    <location>
        <begin position="105"/>
        <end position="125"/>
    </location>
</feature>
<dbReference type="VEuPathDB" id="VectorBase:ISCP_019097"/>
<dbReference type="EMBL" id="ABJB010140312">
    <property type="status" value="NOT_ANNOTATED_CDS"/>
    <property type="molecule type" value="Genomic_DNA"/>
</dbReference>
<dbReference type="EMBL" id="ABJB010497072">
    <property type="status" value="NOT_ANNOTATED_CDS"/>
    <property type="molecule type" value="Genomic_DNA"/>
</dbReference>
<dbReference type="OrthoDB" id="10466651at2759"/>
<evidence type="ECO:0000313" key="2">
    <source>
        <dbReference type="EMBL" id="EEC19274.1"/>
    </source>
</evidence>
<keyword evidence="1" id="KW-1133">Transmembrane helix</keyword>
<keyword evidence="1" id="KW-0472">Membrane</keyword>
<dbReference type="EMBL" id="ABJB010600615">
    <property type="status" value="NOT_ANNOTATED_CDS"/>
    <property type="molecule type" value="Genomic_DNA"/>
</dbReference>
<dbReference type="EMBL" id="ABJB010030259">
    <property type="status" value="NOT_ANNOTATED_CDS"/>
    <property type="molecule type" value="Genomic_DNA"/>
</dbReference>
<feature type="transmembrane region" description="Helical" evidence="1">
    <location>
        <begin position="131"/>
        <end position="150"/>
    </location>
</feature>
<reference evidence="3" key="2">
    <citation type="submission" date="2020-05" db="UniProtKB">
        <authorList>
            <consortium name="EnsemblMetazoa"/>
        </authorList>
    </citation>
    <scope>IDENTIFICATION</scope>
    <source>
        <strain evidence="3">wikel</strain>
    </source>
</reference>
<name>B7QKA2_IXOSC</name>
<dbReference type="EMBL" id="ABJB010869882">
    <property type="status" value="NOT_ANNOTATED_CDS"/>
    <property type="molecule type" value="Genomic_DNA"/>
</dbReference>
<evidence type="ECO:0000256" key="1">
    <source>
        <dbReference type="SAM" id="Phobius"/>
    </source>
</evidence>
<evidence type="ECO:0000313" key="4">
    <source>
        <dbReference type="Proteomes" id="UP000001555"/>
    </source>
</evidence>
<dbReference type="EMBL" id="ABJB010413632">
    <property type="status" value="NOT_ANNOTATED_CDS"/>
    <property type="molecule type" value="Genomic_DNA"/>
</dbReference>
<dbReference type="Proteomes" id="UP000001555">
    <property type="component" value="Unassembled WGS sequence"/>
</dbReference>
<keyword evidence="4" id="KW-1185">Reference proteome</keyword>
<dbReference type="PaxDb" id="6945-B7QKA2"/>
<sequence>MSSWAARRVRRLLTPSPSVASLSVAVGTETQTDHVDHVEHTECRRCRRRFKQRRLFRLRESPADSQVKSFEEEQMGAKASTSSRLAYAFFSIIREVLQYPWGADALFMVALVLLASLLVILYYIVAVVLPILVLAVMLAILNSLLLESSYCGRLLRHLKLA</sequence>
<dbReference type="AlphaFoldDB" id="B7QKA2"/>
<reference evidence="2 4" key="1">
    <citation type="submission" date="2008-03" db="EMBL/GenBank/DDBJ databases">
        <title>Annotation of Ixodes scapularis.</title>
        <authorList>
            <consortium name="Ixodes scapularis Genome Project Consortium"/>
            <person name="Caler E."/>
            <person name="Hannick L.I."/>
            <person name="Bidwell S."/>
            <person name="Joardar V."/>
            <person name="Thiagarajan M."/>
            <person name="Amedeo P."/>
            <person name="Galinsky K.J."/>
            <person name="Schobel S."/>
            <person name="Inman J."/>
            <person name="Hostetler J."/>
            <person name="Miller J."/>
            <person name="Hammond M."/>
            <person name="Megy K."/>
            <person name="Lawson D."/>
            <person name="Kodira C."/>
            <person name="Sutton G."/>
            <person name="Meyer J."/>
            <person name="Hill C.A."/>
            <person name="Birren B."/>
            <person name="Nene V."/>
            <person name="Collins F."/>
            <person name="Alarcon-Chaidez F."/>
            <person name="Wikel S."/>
            <person name="Strausberg R."/>
        </authorList>
    </citation>
    <scope>NUCLEOTIDE SEQUENCE [LARGE SCALE GENOMIC DNA]</scope>
    <source>
        <strain evidence="4">Wikel</strain>
        <strain evidence="2">Wikel colony</strain>
    </source>
</reference>
<organism>
    <name type="scientific">Ixodes scapularis</name>
    <name type="common">Black-legged tick</name>
    <name type="synonym">Deer tick</name>
    <dbReference type="NCBI Taxonomy" id="6945"/>
    <lineage>
        <taxon>Eukaryota</taxon>
        <taxon>Metazoa</taxon>
        <taxon>Ecdysozoa</taxon>
        <taxon>Arthropoda</taxon>
        <taxon>Chelicerata</taxon>
        <taxon>Arachnida</taxon>
        <taxon>Acari</taxon>
        <taxon>Parasitiformes</taxon>
        <taxon>Ixodida</taxon>
        <taxon>Ixodoidea</taxon>
        <taxon>Ixodidae</taxon>
        <taxon>Ixodinae</taxon>
        <taxon>Ixodes</taxon>
    </lineage>
</organism>